<proteinExistence type="predicted"/>
<organism evidence="2 3">
    <name type="scientific">Tenebrio molitor</name>
    <name type="common">Yellow mealworm beetle</name>
    <dbReference type="NCBI Taxonomy" id="7067"/>
    <lineage>
        <taxon>Eukaryota</taxon>
        <taxon>Metazoa</taxon>
        <taxon>Ecdysozoa</taxon>
        <taxon>Arthropoda</taxon>
        <taxon>Hexapoda</taxon>
        <taxon>Insecta</taxon>
        <taxon>Pterygota</taxon>
        <taxon>Neoptera</taxon>
        <taxon>Endopterygota</taxon>
        <taxon>Coleoptera</taxon>
        <taxon>Polyphaga</taxon>
        <taxon>Cucujiformia</taxon>
        <taxon>Tenebrionidae</taxon>
        <taxon>Tenebrio</taxon>
    </lineage>
</organism>
<comment type="caution">
    <text evidence="2">The sequence shown here is derived from an EMBL/GenBank/DDBJ whole genome shotgun (WGS) entry which is preliminary data.</text>
</comment>
<feature type="domain" description="Tc1-like transposase DDE" evidence="1">
    <location>
        <begin position="63"/>
        <end position="203"/>
    </location>
</feature>
<evidence type="ECO:0000313" key="3">
    <source>
        <dbReference type="Proteomes" id="UP000719412"/>
    </source>
</evidence>
<dbReference type="Pfam" id="PF13358">
    <property type="entry name" value="DDE_3"/>
    <property type="match status" value="1"/>
</dbReference>
<evidence type="ECO:0000259" key="1">
    <source>
        <dbReference type="Pfam" id="PF13358"/>
    </source>
</evidence>
<dbReference type="Proteomes" id="UP000719412">
    <property type="component" value="Unassembled WGS sequence"/>
</dbReference>
<dbReference type="InterPro" id="IPR038717">
    <property type="entry name" value="Tc1-like_DDE_dom"/>
</dbReference>
<dbReference type="PANTHER" id="PTHR23022:SF135">
    <property type="entry name" value="SI:DKEY-77F5.3"/>
    <property type="match status" value="1"/>
</dbReference>
<protein>
    <recommendedName>
        <fullName evidence="1">Tc1-like transposase DDE domain-containing protein</fullName>
    </recommendedName>
</protein>
<dbReference type="InterPro" id="IPR036397">
    <property type="entry name" value="RNaseH_sf"/>
</dbReference>
<accession>A0A8J6H817</accession>
<dbReference type="InterPro" id="IPR052338">
    <property type="entry name" value="Transposase_5"/>
</dbReference>
<dbReference type="PANTHER" id="PTHR23022">
    <property type="entry name" value="TRANSPOSABLE ELEMENT-RELATED"/>
    <property type="match status" value="1"/>
</dbReference>
<dbReference type="AlphaFoldDB" id="A0A8J6H817"/>
<reference evidence="2" key="2">
    <citation type="submission" date="2021-08" db="EMBL/GenBank/DDBJ databases">
        <authorList>
            <person name="Eriksson T."/>
        </authorList>
    </citation>
    <scope>NUCLEOTIDE SEQUENCE</scope>
    <source>
        <strain evidence="2">Stoneville</strain>
        <tissue evidence="2">Whole head</tissue>
    </source>
</reference>
<evidence type="ECO:0000313" key="2">
    <source>
        <dbReference type="EMBL" id="KAH0809072.1"/>
    </source>
</evidence>
<dbReference type="GO" id="GO:0003676">
    <property type="term" value="F:nucleic acid binding"/>
    <property type="evidence" value="ECO:0007669"/>
    <property type="project" value="InterPro"/>
</dbReference>
<keyword evidence="3" id="KW-1185">Reference proteome</keyword>
<reference evidence="2" key="1">
    <citation type="journal article" date="2020" name="J Insects Food Feed">
        <title>The yellow mealworm (Tenebrio molitor) genome: a resource for the emerging insects as food and feed industry.</title>
        <authorList>
            <person name="Eriksson T."/>
            <person name="Andere A."/>
            <person name="Kelstrup H."/>
            <person name="Emery V."/>
            <person name="Picard C."/>
        </authorList>
    </citation>
    <scope>NUCLEOTIDE SEQUENCE</scope>
    <source>
        <strain evidence="2">Stoneville</strain>
        <tissue evidence="2">Whole head</tissue>
    </source>
</reference>
<dbReference type="Gene3D" id="3.30.420.10">
    <property type="entry name" value="Ribonuclease H-like superfamily/Ribonuclease H"/>
    <property type="match status" value="1"/>
</dbReference>
<sequence length="509" mass="58843">MWLLCYGVVMPGLKKEDISERIRSFGIRSYRPHLVLPLTPNHRRQRLAWCNERIAWDEQWNSVIFSDESRFCLGMHDGRRRVRRLRGERRNFAFSIERPVARTVGVMVWGAICFGSRSRLVFIQGNLTAIRYVQEVLRPVVVPYFRRVNNALFQQDNARPHIANVSRDFLDDSQVDLLPWPPRSPDLSPIEHVWDLMGRRLTNLHNPPLTLAALRHEIQVAWDSVPQDEINHLIRSVAIITKENILDHFVTHTAPLLATLPVVLYQKVKTRMFVNMVFVRNICEVCSKTQTKCDLDESQIKDLPCIKIWEKRRVVFVLWRHVQIHSTVFQHYHSMRTRSKLRNATYKRTSTLRAGDSMATSTYPRREDFKWAWDLMIYDGVPPCGNPDVLMVAHPDASATFTRTPFYDAIALFSSFITDAGLYYRLENPYECSRDIQLRLDAVRASSAAASPRSIPVPAGGGIELWPWGRLVEGQGQSAEKRPPPKHSRFQQLYIYNEGGGDGNVHQVH</sequence>
<name>A0A8J6H817_TENMO</name>
<gene>
    <name evidence="2" type="ORF">GEV33_013718</name>
</gene>
<dbReference type="EMBL" id="JABDTM020028355">
    <property type="protein sequence ID" value="KAH0809072.1"/>
    <property type="molecule type" value="Genomic_DNA"/>
</dbReference>